<protein>
    <submittedName>
        <fullName evidence="5">GD25141</fullName>
    </submittedName>
</protein>
<dbReference type="InterPro" id="IPR025661">
    <property type="entry name" value="Pept_asp_AS"/>
</dbReference>
<dbReference type="Bgee" id="FBgn0196453">
    <property type="expression patterns" value="Expressed in adult organism and 3 other cell types or tissues"/>
</dbReference>
<dbReference type="Proteomes" id="UP000000304">
    <property type="component" value="Chromosome 2R"/>
</dbReference>
<dbReference type="GO" id="GO:0008234">
    <property type="term" value="F:cysteine-type peptidase activity"/>
    <property type="evidence" value="ECO:0007669"/>
    <property type="project" value="InterPro"/>
</dbReference>
<name>B4QH32_DROSI</name>
<dbReference type="InterPro" id="IPR025660">
    <property type="entry name" value="Pept_his_AS"/>
</dbReference>
<dbReference type="PANTHER" id="PTHR12411">
    <property type="entry name" value="CYSTEINE PROTEASE FAMILY C1-RELATED"/>
    <property type="match status" value="1"/>
</dbReference>
<reference evidence="5 6" key="1">
    <citation type="journal article" date="2007" name="Nature">
        <title>Evolution of genes and genomes on the Drosophila phylogeny.</title>
        <authorList>
            <consortium name="Drosophila 12 Genomes Consortium"/>
            <person name="Clark A.G."/>
            <person name="Eisen M.B."/>
            <person name="Smith D.R."/>
            <person name="Bergman C.M."/>
            <person name="Oliver B."/>
            <person name="Markow T.A."/>
            <person name="Kaufman T.C."/>
            <person name="Kellis M."/>
            <person name="Gelbart W."/>
            <person name="Iyer V.N."/>
            <person name="Pollard D.A."/>
            <person name="Sackton T.B."/>
            <person name="Larracuente A.M."/>
            <person name="Singh N.D."/>
            <person name="Abad J.P."/>
            <person name="Abt D.N."/>
            <person name="Adryan B."/>
            <person name="Aguade M."/>
            <person name="Akashi H."/>
            <person name="Anderson W.W."/>
            <person name="Aquadro C.F."/>
            <person name="Ardell D.H."/>
            <person name="Arguello R."/>
            <person name="Artieri C.G."/>
            <person name="Barbash D.A."/>
            <person name="Barker D."/>
            <person name="Barsanti P."/>
            <person name="Batterham P."/>
            <person name="Batzoglou S."/>
            <person name="Begun D."/>
            <person name="Bhutkar A."/>
            <person name="Blanco E."/>
            <person name="Bosak S.A."/>
            <person name="Bradley R.K."/>
            <person name="Brand A.D."/>
            <person name="Brent M.R."/>
            <person name="Brooks A.N."/>
            <person name="Brown R.H."/>
            <person name="Butlin R.K."/>
            <person name="Caggese C."/>
            <person name="Calvi B.R."/>
            <person name="Bernardo de Carvalho A."/>
            <person name="Caspi A."/>
            <person name="Castrezana S."/>
            <person name="Celniker S.E."/>
            <person name="Chang J.L."/>
            <person name="Chapple C."/>
            <person name="Chatterji S."/>
            <person name="Chinwalla A."/>
            <person name="Civetta A."/>
            <person name="Clifton S.W."/>
            <person name="Comeron J.M."/>
            <person name="Costello J.C."/>
            <person name="Coyne J.A."/>
            <person name="Daub J."/>
            <person name="David R.G."/>
            <person name="Delcher A.L."/>
            <person name="Delehaunty K."/>
            <person name="Do C.B."/>
            <person name="Ebling H."/>
            <person name="Edwards K."/>
            <person name="Eickbush T."/>
            <person name="Evans J.D."/>
            <person name="Filipski A."/>
            <person name="Findeiss S."/>
            <person name="Freyhult E."/>
            <person name="Fulton L."/>
            <person name="Fulton R."/>
            <person name="Garcia A.C."/>
            <person name="Gardiner A."/>
            <person name="Garfield D.A."/>
            <person name="Garvin B.E."/>
            <person name="Gibson G."/>
            <person name="Gilbert D."/>
            <person name="Gnerre S."/>
            <person name="Godfrey J."/>
            <person name="Good R."/>
            <person name="Gotea V."/>
            <person name="Gravely B."/>
            <person name="Greenberg A.J."/>
            <person name="Griffiths-Jones S."/>
            <person name="Gross S."/>
            <person name="Guigo R."/>
            <person name="Gustafson E.A."/>
            <person name="Haerty W."/>
            <person name="Hahn M.W."/>
            <person name="Halligan D.L."/>
            <person name="Halpern A.L."/>
            <person name="Halter G.M."/>
            <person name="Han M.V."/>
            <person name="Heger A."/>
            <person name="Hillier L."/>
            <person name="Hinrichs A.S."/>
            <person name="Holmes I."/>
            <person name="Hoskins R.A."/>
            <person name="Hubisz M.J."/>
            <person name="Hultmark D."/>
            <person name="Huntley M.A."/>
            <person name="Jaffe D.B."/>
            <person name="Jagadeeshan S."/>
            <person name="Jeck W.R."/>
            <person name="Johnson J."/>
            <person name="Jones C.D."/>
            <person name="Jordan W.C."/>
            <person name="Karpen G.H."/>
            <person name="Kataoka E."/>
            <person name="Keightley P.D."/>
            <person name="Kheradpour P."/>
            <person name="Kirkness E.F."/>
            <person name="Koerich L.B."/>
            <person name="Kristiansen K."/>
            <person name="Kudrna D."/>
            <person name="Kulathinal R.J."/>
            <person name="Kumar S."/>
            <person name="Kwok R."/>
            <person name="Lander E."/>
            <person name="Langley C.H."/>
            <person name="Lapoint R."/>
            <person name="Lazzaro B.P."/>
            <person name="Lee S.J."/>
            <person name="Levesque L."/>
            <person name="Li R."/>
            <person name="Lin C.F."/>
            <person name="Lin M.F."/>
            <person name="Lindblad-Toh K."/>
            <person name="Llopart A."/>
            <person name="Long M."/>
            <person name="Low L."/>
            <person name="Lozovsky E."/>
            <person name="Lu J."/>
            <person name="Luo M."/>
            <person name="Machado C.A."/>
            <person name="Makalowski W."/>
            <person name="Marzo M."/>
            <person name="Matsuda M."/>
            <person name="Matzkin L."/>
            <person name="McAllister B."/>
            <person name="McBride C.S."/>
            <person name="McKernan B."/>
            <person name="McKernan K."/>
            <person name="Mendez-Lago M."/>
            <person name="Minx P."/>
            <person name="Mollenhauer M.U."/>
            <person name="Montooth K."/>
            <person name="Mount S.M."/>
            <person name="Mu X."/>
            <person name="Myers E."/>
            <person name="Negre B."/>
            <person name="Newfeld S."/>
            <person name="Nielsen R."/>
            <person name="Noor M.A."/>
            <person name="O'Grady P."/>
            <person name="Pachter L."/>
            <person name="Papaceit M."/>
            <person name="Parisi M.J."/>
            <person name="Parisi M."/>
            <person name="Parts L."/>
            <person name="Pedersen J.S."/>
            <person name="Pesole G."/>
            <person name="Phillippy A.M."/>
            <person name="Ponting C.P."/>
            <person name="Pop M."/>
            <person name="Porcelli D."/>
            <person name="Powell J.R."/>
            <person name="Prohaska S."/>
            <person name="Pruitt K."/>
            <person name="Puig M."/>
            <person name="Quesneville H."/>
            <person name="Ram K.R."/>
            <person name="Rand D."/>
            <person name="Rasmussen M.D."/>
            <person name="Reed L.K."/>
            <person name="Reenan R."/>
            <person name="Reily A."/>
            <person name="Remington K.A."/>
            <person name="Rieger T.T."/>
            <person name="Ritchie M.G."/>
            <person name="Robin C."/>
            <person name="Rogers Y.H."/>
            <person name="Rohde C."/>
            <person name="Rozas J."/>
            <person name="Rubenfield M.J."/>
            <person name="Ruiz A."/>
            <person name="Russo S."/>
            <person name="Salzberg S.L."/>
            <person name="Sanchez-Gracia A."/>
            <person name="Saranga D.J."/>
            <person name="Sato H."/>
            <person name="Schaeffer S.W."/>
            <person name="Schatz M.C."/>
            <person name="Schlenke T."/>
            <person name="Schwartz R."/>
            <person name="Segarra C."/>
            <person name="Singh R.S."/>
            <person name="Sirot L."/>
            <person name="Sirota M."/>
            <person name="Sisneros N.B."/>
            <person name="Smith C.D."/>
            <person name="Smith T.F."/>
            <person name="Spieth J."/>
            <person name="Stage D.E."/>
            <person name="Stark A."/>
            <person name="Stephan W."/>
            <person name="Strausberg R.L."/>
            <person name="Strempel S."/>
            <person name="Sturgill D."/>
            <person name="Sutton G."/>
            <person name="Sutton G.G."/>
            <person name="Tao W."/>
            <person name="Teichmann S."/>
            <person name="Tobari Y.N."/>
            <person name="Tomimura Y."/>
            <person name="Tsolas J.M."/>
            <person name="Valente V.L."/>
            <person name="Venter E."/>
            <person name="Venter J.C."/>
            <person name="Vicario S."/>
            <person name="Vieira F.G."/>
            <person name="Vilella A.J."/>
            <person name="Villasante A."/>
            <person name="Walenz B."/>
            <person name="Wang J."/>
            <person name="Wasserman M."/>
            <person name="Watts T."/>
            <person name="Wilson D."/>
            <person name="Wilson R.K."/>
            <person name="Wing R.A."/>
            <person name="Wolfner M.F."/>
            <person name="Wong A."/>
            <person name="Wong G.K."/>
            <person name="Wu C.I."/>
            <person name="Wu G."/>
            <person name="Yamamoto D."/>
            <person name="Yang H.P."/>
            <person name="Yang S.P."/>
            <person name="Yorke J.A."/>
            <person name="Yoshida K."/>
            <person name="Zdobnov E."/>
            <person name="Zhang P."/>
            <person name="Zhang Y."/>
            <person name="Zimin A.V."/>
            <person name="Baldwin J."/>
            <person name="Abdouelleil A."/>
            <person name="Abdulkadir J."/>
            <person name="Abebe A."/>
            <person name="Abera B."/>
            <person name="Abreu J."/>
            <person name="Acer S.C."/>
            <person name="Aftuck L."/>
            <person name="Alexander A."/>
            <person name="An P."/>
            <person name="Anderson E."/>
            <person name="Anderson S."/>
            <person name="Arachi H."/>
            <person name="Azer M."/>
            <person name="Bachantsang P."/>
            <person name="Barry A."/>
            <person name="Bayul T."/>
            <person name="Berlin A."/>
            <person name="Bessette D."/>
            <person name="Bloom T."/>
            <person name="Blye J."/>
            <person name="Boguslavskiy L."/>
            <person name="Bonnet C."/>
            <person name="Boukhgalter B."/>
            <person name="Bourzgui I."/>
            <person name="Brown A."/>
            <person name="Cahill P."/>
            <person name="Channer S."/>
            <person name="Cheshatsang Y."/>
            <person name="Chuda L."/>
            <person name="Citroen M."/>
            <person name="Collymore A."/>
            <person name="Cooke P."/>
            <person name="Costello M."/>
            <person name="D'Aco K."/>
            <person name="Daza R."/>
            <person name="De Haan G."/>
            <person name="DeGray S."/>
            <person name="DeMaso C."/>
            <person name="Dhargay N."/>
            <person name="Dooley K."/>
            <person name="Dooley E."/>
            <person name="Doricent M."/>
            <person name="Dorje P."/>
            <person name="Dorjee K."/>
            <person name="Dupes A."/>
            <person name="Elong R."/>
            <person name="Falk J."/>
            <person name="Farina A."/>
            <person name="Faro S."/>
            <person name="Ferguson D."/>
            <person name="Fisher S."/>
            <person name="Foley C.D."/>
            <person name="Franke A."/>
            <person name="Friedrich D."/>
            <person name="Gadbois L."/>
            <person name="Gearin G."/>
            <person name="Gearin C.R."/>
            <person name="Giannoukos G."/>
            <person name="Goode T."/>
            <person name="Graham J."/>
            <person name="Grandbois E."/>
            <person name="Grewal S."/>
            <person name="Gyaltsen K."/>
            <person name="Hafez N."/>
            <person name="Hagos B."/>
            <person name="Hall J."/>
            <person name="Henson C."/>
            <person name="Hollinger A."/>
            <person name="Honan T."/>
            <person name="Huard M.D."/>
            <person name="Hughes L."/>
            <person name="Hurhula B."/>
            <person name="Husby M.E."/>
            <person name="Kamat A."/>
            <person name="Kanga B."/>
            <person name="Kashin S."/>
            <person name="Khazanovich D."/>
            <person name="Kisner P."/>
            <person name="Lance K."/>
            <person name="Lara M."/>
            <person name="Lee W."/>
            <person name="Lennon N."/>
            <person name="Letendre F."/>
            <person name="LeVine R."/>
            <person name="Lipovsky A."/>
            <person name="Liu X."/>
            <person name="Liu J."/>
            <person name="Liu S."/>
            <person name="Lokyitsang T."/>
            <person name="Lokyitsang Y."/>
            <person name="Lubonja R."/>
            <person name="Lui A."/>
            <person name="MacDonald P."/>
            <person name="Magnisalis V."/>
            <person name="Maru K."/>
            <person name="Matthews C."/>
            <person name="McCusker W."/>
            <person name="McDonough S."/>
            <person name="Mehta T."/>
            <person name="Meldrim J."/>
            <person name="Meneus L."/>
            <person name="Mihai O."/>
            <person name="Mihalev A."/>
            <person name="Mihova T."/>
            <person name="Mittelman R."/>
            <person name="Mlenga V."/>
            <person name="Montmayeur A."/>
            <person name="Mulrain L."/>
            <person name="Navidi A."/>
            <person name="Naylor J."/>
            <person name="Negash T."/>
            <person name="Nguyen T."/>
            <person name="Nguyen N."/>
            <person name="Nicol R."/>
            <person name="Norbu C."/>
            <person name="Norbu N."/>
            <person name="Novod N."/>
            <person name="O'Neill B."/>
            <person name="Osman S."/>
            <person name="Markiewicz E."/>
            <person name="Oyono O.L."/>
            <person name="Patti C."/>
            <person name="Phunkhang P."/>
            <person name="Pierre F."/>
            <person name="Priest M."/>
            <person name="Raghuraman S."/>
            <person name="Rege F."/>
            <person name="Reyes R."/>
            <person name="Rise C."/>
            <person name="Rogov P."/>
            <person name="Ross K."/>
            <person name="Ryan E."/>
            <person name="Settipalli S."/>
            <person name="Shea T."/>
            <person name="Sherpa N."/>
            <person name="Shi L."/>
            <person name="Shih D."/>
            <person name="Sparrow T."/>
            <person name="Spaulding J."/>
            <person name="Stalker J."/>
            <person name="Stange-Thomann N."/>
            <person name="Stavropoulos S."/>
            <person name="Stone C."/>
            <person name="Strader C."/>
            <person name="Tesfaye S."/>
            <person name="Thomson T."/>
            <person name="Thoulutsang Y."/>
            <person name="Thoulutsang D."/>
            <person name="Topham K."/>
            <person name="Topping I."/>
            <person name="Tsamla T."/>
            <person name="Vassiliev H."/>
            <person name="Vo A."/>
            <person name="Wangchuk T."/>
            <person name="Wangdi T."/>
            <person name="Weiand M."/>
            <person name="Wilkinson J."/>
            <person name="Wilson A."/>
            <person name="Yadav S."/>
            <person name="Young G."/>
            <person name="Yu Q."/>
            <person name="Zembek L."/>
            <person name="Zhong D."/>
            <person name="Zimmer A."/>
            <person name="Zwirko Z."/>
            <person name="Jaffe D.B."/>
            <person name="Alvarez P."/>
            <person name="Brockman W."/>
            <person name="Butler J."/>
            <person name="Chin C."/>
            <person name="Gnerre S."/>
            <person name="Grabherr M."/>
            <person name="Kleber M."/>
            <person name="Mauceli E."/>
            <person name="MacCallum I."/>
        </authorList>
    </citation>
    <scope>NUCLEOTIDE SEQUENCE [LARGE SCALE GENOMIC DNA]</scope>
    <source>
        <strain evidence="6">white501</strain>
    </source>
</reference>
<comment type="similarity">
    <text evidence="1">Belongs to the peptidase C1 family.</text>
</comment>
<dbReference type="SMART" id="SM00645">
    <property type="entry name" value="Pept_C1"/>
    <property type="match status" value="1"/>
</dbReference>
<dbReference type="HOGENOM" id="CLU_012184_3_2_1"/>
<dbReference type="PROSITE" id="PS50958">
    <property type="entry name" value="SMB_2"/>
    <property type="match status" value="1"/>
</dbReference>
<evidence type="ECO:0000313" key="6">
    <source>
        <dbReference type="Proteomes" id="UP000000304"/>
    </source>
</evidence>
<organism evidence="5 6">
    <name type="scientific">Drosophila simulans</name>
    <name type="common">Fruit fly</name>
    <dbReference type="NCBI Taxonomy" id="7240"/>
    <lineage>
        <taxon>Eukaryota</taxon>
        <taxon>Metazoa</taxon>
        <taxon>Ecdysozoa</taxon>
        <taxon>Arthropoda</taxon>
        <taxon>Hexapoda</taxon>
        <taxon>Insecta</taxon>
        <taxon>Pterygota</taxon>
        <taxon>Neoptera</taxon>
        <taxon>Endopterygota</taxon>
        <taxon>Diptera</taxon>
        <taxon>Brachycera</taxon>
        <taxon>Muscomorpha</taxon>
        <taxon>Ephydroidea</taxon>
        <taxon>Drosophilidae</taxon>
        <taxon>Drosophila</taxon>
        <taxon>Sophophora</taxon>
    </lineage>
</organism>
<evidence type="ECO:0000313" key="5">
    <source>
        <dbReference type="EMBL" id="EDX08178.1"/>
    </source>
</evidence>
<dbReference type="PROSITE" id="PS00640">
    <property type="entry name" value="THIOL_PROTEASE_ASN"/>
    <property type="match status" value="1"/>
</dbReference>
<sequence>MSIKCVHLVALLVLLMGGANALFDPTLKRDFPGPYCARENTCCKDRHDGCSVPISNTLCYCDEFCDRDDSSDCCPDYRSFCIGEADPIISCEHNGVYFSKYNTTWDNCNECRCLEGGSVQCDQDLCLTDDAIVHSVNSINRLGWSARKYDQWWGRKYSEGLKLRLGTKEPTYRVKAMTRLRNPTDGLPSSFNALDKWSSYISEVPDQGWCGASWVLSTTSVASDRFAIQSKGKEAVQLSAQNILSCTRRQQGCEGGHLDAAWRYLHKKGVVDENCYPYTQHRDTCKIRHNSRSLRANGCQTPVNVDRDTLYTVGPAYSLNREADIMAEIFHSGPVQATMRVNRDFFAYSGGVYRETAANRKAPTGFHSVKLVGWGEEHNGEKYWIAANSWGSWWGEHGYFRILRGSNECGIEEYVLASWPYVYNYYKCEVGLRGIKRALPPFATEPISELCRNENKFISCFKIFHLLLYGTQSELGASICNVYA</sequence>
<dbReference type="FunFam" id="3.90.70.10:FF:000224">
    <property type="entry name" value="GM06507p"/>
    <property type="match status" value="1"/>
</dbReference>
<dbReference type="EMBL" id="CM000362">
    <property type="protein sequence ID" value="EDX08178.1"/>
    <property type="molecule type" value="Genomic_DNA"/>
</dbReference>
<dbReference type="AlphaFoldDB" id="B4QH32"/>
<dbReference type="PhylomeDB" id="B4QH32"/>
<keyword evidence="6" id="KW-1185">Reference proteome</keyword>
<dbReference type="Pfam" id="PF00112">
    <property type="entry name" value="Peptidase_C1"/>
    <property type="match status" value="1"/>
</dbReference>
<keyword evidence="3" id="KW-0732">Signal</keyword>
<evidence type="ECO:0000256" key="3">
    <source>
        <dbReference type="SAM" id="SignalP"/>
    </source>
</evidence>
<gene>
    <name evidence="5" type="primary">Dsim\GD25141</name>
    <name evidence="5" type="ORF">Dsim_GD25141</name>
</gene>
<dbReference type="Gene3D" id="3.90.70.10">
    <property type="entry name" value="Cysteine proteinases"/>
    <property type="match status" value="1"/>
</dbReference>
<evidence type="ECO:0000259" key="4">
    <source>
        <dbReference type="PROSITE" id="PS50958"/>
    </source>
</evidence>
<dbReference type="SMR" id="B4QH32"/>
<dbReference type="InterPro" id="IPR001212">
    <property type="entry name" value="Somatomedin_B_dom"/>
</dbReference>
<evidence type="ECO:0000256" key="2">
    <source>
        <dbReference type="ARBA" id="ARBA00023157"/>
    </source>
</evidence>
<feature type="chain" id="PRO_5018781950" evidence="3">
    <location>
        <begin position="22"/>
        <end position="484"/>
    </location>
</feature>
<dbReference type="InterPro" id="IPR038765">
    <property type="entry name" value="Papain-like_cys_pep_sf"/>
</dbReference>
<dbReference type="InterPro" id="IPR000668">
    <property type="entry name" value="Peptidase_C1A_C"/>
</dbReference>
<dbReference type="CDD" id="cd02620">
    <property type="entry name" value="Peptidase_C1A_CathepsinB"/>
    <property type="match status" value="1"/>
</dbReference>
<dbReference type="OrthoDB" id="3789175at2759"/>
<proteinExistence type="inferred from homology"/>
<feature type="domain" description="SMB" evidence="4">
    <location>
        <begin position="38"/>
        <end position="86"/>
    </location>
</feature>
<evidence type="ECO:0000256" key="1">
    <source>
        <dbReference type="ARBA" id="ARBA00008455"/>
    </source>
</evidence>
<dbReference type="OMA" id="AEIYHSG"/>
<dbReference type="STRING" id="7240.B4QH32"/>
<dbReference type="SUPFAM" id="SSF54001">
    <property type="entry name" value="Cysteine proteinases"/>
    <property type="match status" value="1"/>
</dbReference>
<dbReference type="PROSITE" id="PS00639">
    <property type="entry name" value="THIOL_PROTEASE_HIS"/>
    <property type="match status" value="1"/>
</dbReference>
<dbReference type="GO" id="GO:0006508">
    <property type="term" value="P:proteolysis"/>
    <property type="evidence" value="ECO:0007669"/>
    <property type="project" value="InterPro"/>
</dbReference>
<feature type="signal peptide" evidence="3">
    <location>
        <begin position="1"/>
        <end position="21"/>
    </location>
</feature>
<accession>B4QH32</accession>
<dbReference type="InterPro" id="IPR013128">
    <property type="entry name" value="Peptidase_C1A"/>
</dbReference>
<keyword evidence="2" id="KW-1015">Disulfide bond</keyword>